<feature type="transmembrane region" description="Helical" evidence="6">
    <location>
        <begin position="408"/>
        <end position="429"/>
    </location>
</feature>
<evidence type="ECO:0000256" key="4">
    <source>
        <dbReference type="ARBA" id="ARBA00022989"/>
    </source>
</evidence>
<dbReference type="PANTHER" id="PTHR30569:SF0">
    <property type="entry name" value="CYTOSINE PERMEASE"/>
    <property type="match status" value="1"/>
</dbReference>
<feature type="transmembrane region" description="Helical" evidence="6">
    <location>
        <begin position="70"/>
        <end position="93"/>
    </location>
</feature>
<dbReference type="Gene3D" id="1.10.4160.10">
    <property type="entry name" value="Hydantoin permease"/>
    <property type="match status" value="1"/>
</dbReference>
<dbReference type="RefSeq" id="WP_009166064.1">
    <property type="nucleotide sequence ID" value="NZ_ADFP01000133.1"/>
</dbReference>
<evidence type="ECO:0000313" key="7">
    <source>
        <dbReference type="EMBL" id="EFB89493.1"/>
    </source>
</evidence>
<dbReference type="GeneID" id="90987442"/>
<comment type="caution">
    <text evidence="7">The sequence shown here is derived from an EMBL/GenBank/DDBJ whole genome shotgun (WGS) entry which is preliminary data.</text>
</comment>
<keyword evidence="4 6" id="KW-1133">Transmembrane helix</keyword>
<reference evidence="7 8" key="1">
    <citation type="submission" date="2009-12" db="EMBL/GenBank/DDBJ databases">
        <authorList>
            <person name="Shrivastava S."/>
            <person name="Madupu R."/>
            <person name="Durkin A.S."/>
            <person name="Torralba M."/>
            <person name="Methe B."/>
            <person name="Sutton G.G."/>
            <person name="Strausberg R.L."/>
            <person name="Nelson K.E."/>
        </authorList>
    </citation>
    <scope>NUCLEOTIDE SEQUENCE [LARGE SCALE GENOMIC DNA]</scope>
    <source>
        <strain evidence="7 8">W5455</strain>
    </source>
</reference>
<dbReference type="EMBL" id="ADFP01000133">
    <property type="protein sequence ID" value="EFB89493.1"/>
    <property type="molecule type" value="Genomic_DNA"/>
</dbReference>
<sequence>MRNGEKTKIFEKEIKTLANGDGNDNATRRVPDSERKGFWSIAFVQSGFCICMSGLYTGAATAFGMNLKTAVIAIIIGNIILSLYGGAIGAAGAKEGVASAMLSRHSFGRQGSKFVGLLLAVVMLGWFAVQVGFFGSTMAALFPGGGLLTSKYVAAVWGGILMMLTAYFGYKGLNFLSYIAVPLIAVLSLAGILFAIKGAGGLDVIMKIVPSRPMTLGTAIVAIVGSFAGGASAQADITRYAKDIKTAWGGTIFGYFVANSFIILAGYFVSLSTGESDLPVAFINLGLGAAAMIILILAQWTTNDNNLYTASLGLANIIPLSKHKLVIVTGITATIVGALGLADYFTSWLSILGTGIPPVAGVIICDYYILKKGHYDYGTGTLYDKINIWAFVAIVIGAFVGFRLDWGIASINSFAAGFVVYFVCMKLFAEKRIGIVGKEFEK</sequence>
<evidence type="ECO:0000256" key="2">
    <source>
        <dbReference type="ARBA" id="ARBA00008974"/>
    </source>
</evidence>
<feature type="transmembrane region" description="Helical" evidence="6">
    <location>
        <begin position="216"/>
        <end position="235"/>
    </location>
</feature>
<evidence type="ECO:0000313" key="8">
    <source>
        <dbReference type="Proteomes" id="UP000006462"/>
    </source>
</evidence>
<dbReference type="CDD" id="cd11484">
    <property type="entry name" value="SLC-NCS1sbd_CobB-like"/>
    <property type="match status" value="1"/>
</dbReference>
<keyword evidence="5 6" id="KW-0472">Membrane</keyword>
<gene>
    <name evidence="7" type="primary">codB</name>
    <name evidence="7" type="ORF">HMPREF7215_1731</name>
</gene>
<feature type="transmembrane region" description="Helical" evidence="6">
    <location>
        <begin position="281"/>
        <end position="302"/>
    </location>
</feature>
<keyword evidence="8" id="KW-1185">Reference proteome</keyword>
<feature type="transmembrane region" description="Helical" evidence="6">
    <location>
        <begin position="382"/>
        <end position="402"/>
    </location>
</feature>
<name>A0ABM9ZRJ3_9BACT</name>
<dbReference type="InterPro" id="IPR030191">
    <property type="entry name" value="CodB"/>
</dbReference>
<comment type="similarity">
    <text evidence="2">Belongs to the purine-cytosine permease (2.A.39) family.</text>
</comment>
<feature type="transmembrane region" description="Helical" evidence="6">
    <location>
        <begin position="247"/>
        <end position="269"/>
    </location>
</feature>
<proteinExistence type="inferred from homology"/>
<evidence type="ECO:0000256" key="6">
    <source>
        <dbReference type="SAM" id="Phobius"/>
    </source>
</evidence>
<feature type="transmembrane region" description="Helical" evidence="6">
    <location>
        <begin position="175"/>
        <end position="196"/>
    </location>
</feature>
<dbReference type="InterPro" id="IPR001248">
    <property type="entry name" value="Pur-cyt_permease"/>
</dbReference>
<organism evidence="7 8">
    <name type="scientific">Pyramidobacter piscolens W5455</name>
    <dbReference type="NCBI Taxonomy" id="352165"/>
    <lineage>
        <taxon>Bacteria</taxon>
        <taxon>Thermotogati</taxon>
        <taxon>Synergistota</taxon>
        <taxon>Synergistia</taxon>
        <taxon>Synergistales</taxon>
        <taxon>Dethiosulfovibrionaceae</taxon>
        <taxon>Pyramidobacter</taxon>
    </lineage>
</organism>
<protein>
    <submittedName>
        <fullName evidence="7">Cytosine permease</fullName>
    </submittedName>
</protein>
<feature type="transmembrane region" description="Helical" evidence="6">
    <location>
        <begin position="114"/>
        <end position="140"/>
    </location>
</feature>
<accession>A0ABM9ZRJ3</accession>
<dbReference type="Pfam" id="PF02133">
    <property type="entry name" value="Transp_cyt_pur"/>
    <property type="match status" value="1"/>
</dbReference>
<feature type="transmembrane region" description="Helical" evidence="6">
    <location>
        <begin position="38"/>
        <end position="58"/>
    </location>
</feature>
<feature type="transmembrane region" description="Helical" evidence="6">
    <location>
        <begin position="348"/>
        <end position="370"/>
    </location>
</feature>
<feature type="transmembrane region" description="Helical" evidence="6">
    <location>
        <begin position="323"/>
        <end position="342"/>
    </location>
</feature>
<dbReference type="Proteomes" id="UP000006462">
    <property type="component" value="Unassembled WGS sequence"/>
</dbReference>
<evidence type="ECO:0000256" key="3">
    <source>
        <dbReference type="ARBA" id="ARBA00022692"/>
    </source>
</evidence>
<evidence type="ECO:0000256" key="1">
    <source>
        <dbReference type="ARBA" id="ARBA00004141"/>
    </source>
</evidence>
<dbReference type="PANTHER" id="PTHR30569">
    <property type="entry name" value="CYTOSINE TRANSPORTER CODB"/>
    <property type="match status" value="1"/>
</dbReference>
<comment type="subcellular location">
    <subcellularLocation>
        <location evidence="1">Membrane</location>
        <topology evidence="1">Multi-pass membrane protein</topology>
    </subcellularLocation>
</comment>
<evidence type="ECO:0000256" key="5">
    <source>
        <dbReference type="ARBA" id="ARBA00023136"/>
    </source>
</evidence>
<keyword evidence="3 6" id="KW-0812">Transmembrane</keyword>